<feature type="domain" description="Alpha-D-phosphohexomutase alpha/beta/alpha" evidence="10">
    <location>
        <begin position="155"/>
        <end position="257"/>
    </location>
</feature>
<keyword evidence="4 7" id="KW-0479">Metal-binding</keyword>
<dbReference type="InterPro" id="IPR005844">
    <property type="entry name" value="A-D-PHexomutase_a/b/a-I"/>
</dbReference>
<reference evidence="12" key="1">
    <citation type="journal article" date="2021" name="Environ. Microbiol.">
        <title>Genomic characterization of three novel Desulfobacterota classes expand the metabolic and phylogenetic diversity of the phylum.</title>
        <authorList>
            <person name="Murphy C.L."/>
            <person name="Biggerstaff J."/>
            <person name="Eichhorn A."/>
            <person name="Ewing E."/>
            <person name="Shahan R."/>
            <person name="Soriano D."/>
            <person name="Stewart S."/>
            <person name="VanMol K."/>
            <person name="Walker R."/>
            <person name="Walters P."/>
            <person name="Elshahed M.S."/>
            <person name="Youssef N.H."/>
        </authorList>
    </citation>
    <scope>NUCLEOTIDE SEQUENCE</scope>
    <source>
        <strain evidence="12">Zod_Metabat.24</strain>
    </source>
</reference>
<dbReference type="InterPro" id="IPR005841">
    <property type="entry name" value="Alpha-D-phosphohexomutase_SF"/>
</dbReference>
<feature type="domain" description="Alpha-D-phosphohexomutase alpha/beta/alpha" evidence="11">
    <location>
        <begin position="262"/>
        <end position="374"/>
    </location>
</feature>
<dbReference type="GO" id="GO:0005975">
    <property type="term" value="P:carbohydrate metabolic process"/>
    <property type="evidence" value="ECO:0007669"/>
    <property type="project" value="InterPro"/>
</dbReference>
<evidence type="ECO:0000313" key="12">
    <source>
        <dbReference type="EMBL" id="MBN1571654.1"/>
    </source>
</evidence>
<dbReference type="Pfam" id="PF02878">
    <property type="entry name" value="PGM_PMM_I"/>
    <property type="match status" value="1"/>
</dbReference>
<dbReference type="Gene3D" id="3.40.120.10">
    <property type="entry name" value="Alpha-D-Glucose-1,6-Bisphosphate, subunit A, domain 3"/>
    <property type="match status" value="3"/>
</dbReference>
<dbReference type="SUPFAM" id="SSF53738">
    <property type="entry name" value="Phosphoglucomutase, first 3 domains"/>
    <property type="match status" value="3"/>
</dbReference>
<dbReference type="EMBL" id="JAFGIX010000003">
    <property type="protein sequence ID" value="MBN1571654.1"/>
    <property type="molecule type" value="Genomic_DNA"/>
</dbReference>
<sequence>MDPKIFREYDIRGVYGRDLTEDGAKRIGFAYGRLLKERIGVEDPKITVGRDGRRSAAPVFDALVSGLNAAGVAVVDIGLCPTPVLYFSLFNLPVSGGIMITASHNPPEYNGFKMCVGTQAIYGDDIRAIRELAGDAPPKGVSKEKIKTHDTIFDYSKYLKEKFEEFKELNVKSPLKVVLDSANGTAGPVAPRLFRSLGITVHELYSEVDGDFPNHPPDPTDEANLEELKRAVLDTRADFGIGFDGDADRVGIVDDRGRVVVGDQLMTIFSRDILETNPGAVVIGDVKCSKVMYDEIERAGGRAVMFKTGHSLIKKKMNDTGALLAGEMSGHIFFKHDYFGYDDGIYTGLRLCEIIAKEKAAGGVTLSRMVDALPKMHNTPEIRVPVDEEKKFEVVEAVKKRLKGKYKKYHVNDIDGVRVDFADGWGLIRASNTEPALVMRFEAETEERLGEIEAFFKGELERVGAGV</sequence>
<dbReference type="Pfam" id="PF02879">
    <property type="entry name" value="PGM_PMM_II"/>
    <property type="match status" value="1"/>
</dbReference>
<dbReference type="CDD" id="cd03089">
    <property type="entry name" value="PMM_PGM"/>
    <property type="match status" value="1"/>
</dbReference>
<protein>
    <submittedName>
        <fullName evidence="12">Phosphomannomutase/phosphoglucomutase</fullName>
    </submittedName>
</protein>
<proteinExistence type="inferred from homology"/>
<evidence type="ECO:0000259" key="8">
    <source>
        <dbReference type="Pfam" id="PF00408"/>
    </source>
</evidence>
<evidence type="ECO:0000256" key="7">
    <source>
        <dbReference type="RuleBase" id="RU004326"/>
    </source>
</evidence>
<dbReference type="InterPro" id="IPR005843">
    <property type="entry name" value="A-D-PHexomutase_C"/>
</dbReference>
<name>A0A9D8PKM1_9DELT</name>
<dbReference type="PRINTS" id="PR00509">
    <property type="entry name" value="PGMPMM"/>
</dbReference>
<keyword evidence="6" id="KW-0413">Isomerase</keyword>
<keyword evidence="3" id="KW-0597">Phosphoprotein</keyword>
<evidence type="ECO:0000259" key="9">
    <source>
        <dbReference type="Pfam" id="PF02878"/>
    </source>
</evidence>
<dbReference type="GO" id="GO:0000287">
    <property type="term" value="F:magnesium ion binding"/>
    <property type="evidence" value="ECO:0007669"/>
    <property type="project" value="InterPro"/>
</dbReference>
<organism evidence="12 13">
    <name type="scientific">Candidatus Zymogenus saltonus</name>
    <dbReference type="NCBI Taxonomy" id="2844893"/>
    <lineage>
        <taxon>Bacteria</taxon>
        <taxon>Deltaproteobacteria</taxon>
        <taxon>Candidatus Zymogenia</taxon>
        <taxon>Candidatus Zymogeniales</taxon>
        <taxon>Candidatus Zymogenaceae</taxon>
        <taxon>Candidatus Zymogenus</taxon>
    </lineage>
</organism>
<dbReference type="Pfam" id="PF00408">
    <property type="entry name" value="PGM_PMM_IV"/>
    <property type="match status" value="1"/>
</dbReference>
<feature type="domain" description="Alpha-D-phosphohexomutase C-terminal" evidence="8">
    <location>
        <begin position="381"/>
        <end position="455"/>
    </location>
</feature>
<dbReference type="PROSITE" id="PS00710">
    <property type="entry name" value="PGM_PMM"/>
    <property type="match status" value="1"/>
</dbReference>
<evidence type="ECO:0000256" key="2">
    <source>
        <dbReference type="ARBA" id="ARBA00010231"/>
    </source>
</evidence>
<comment type="caution">
    <text evidence="12">The sequence shown here is derived from an EMBL/GenBank/DDBJ whole genome shotgun (WGS) entry which is preliminary data.</text>
</comment>
<gene>
    <name evidence="12" type="ORF">JW984_00485</name>
</gene>
<evidence type="ECO:0000259" key="11">
    <source>
        <dbReference type="Pfam" id="PF02880"/>
    </source>
</evidence>
<dbReference type="InterPro" id="IPR036900">
    <property type="entry name" value="A-D-PHexomutase_C_sf"/>
</dbReference>
<dbReference type="GO" id="GO:0016868">
    <property type="term" value="F:intramolecular phosphotransferase activity"/>
    <property type="evidence" value="ECO:0007669"/>
    <property type="project" value="InterPro"/>
</dbReference>
<reference evidence="12" key="2">
    <citation type="submission" date="2021-01" db="EMBL/GenBank/DDBJ databases">
        <authorList>
            <person name="Hahn C.R."/>
            <person name="Youssef N.H."/>
            <person name="Elshahed M."/>
        </authorList>
    </citation>
    <scope>NUCLEOTIDE SEQUENCE</scope>
    <source>
        <strain evidence="12">Zod_Metabat.24</strain>
    </source>
</reference>
<evidence type="ECO:0000256" key="6">
    <source>
        <dbReference type="ARBA" id="ARBA00023235"/>
    </source>
</evidence>
<dbReference type="PANTHER" id="PTHR43771:SF2">
    <property type="entry name" value="PHOSPHOMANNOMUTASE_PHOSPHOGLUCOMUTASE"/>
    <property type="match status" value="1"/>
</dbReference>
<evidence type="ECO:0000256" key="4">
    <source>
        <dbReference type="ARBA" id="ARBA00022723"/>
    </source>
</evidence>
<dbReference type="InterPro" id="IPR005845">
    <property type="entry name" value="A-D-PHexomutase_a/b/a-II"/>
</dbReference>
<accession>A0A9D8PKM1</accession>
<evidence type="ECO:0000256" key="3">
    <source>
        <dbReference type="ARBA" id="ARBA00022553"/>
    </source>
</evidence>
<evidence type="ECO:0000259" key="10">
    <source>
        <dbReference type="Pfam" id="PF02879"/>
    </source>
</evidence>
<comment type="similarity">
    <text evidence="2 7">Belongs to the phosphohexose mutase family.</text>
</comment>
<dbReference type="Proteomes" id="UP000809273">
    <property type="component" value="Unassembled WGS sequence"/>
</dbReference>
<dbReference type="Gene3D" id="3.30.310.50">
    <property type="entry name" value="Alpha-D-phosphohexomutase, C-terminal domain"/>
    <property type="match status" value="1"/>
</dbReference>
<dbReference type="InterPro" id="IPR016055">
    <property type="entry name" value="A-D-PHexomutase_a/b/a-I/II/III"/>
</dbReference>
<comment type="cofactor">
    <cofactor evidence="1">
        <name>Mg(2+)</name>
        <dbReference type="ChEBI" id="CHEBI:18420"/>
    </cofactor>
</comment>
<dbReference type="Pfam" id="PF02880">
    <property type="entry name" value="PGM_PMM_III"/>
    <property type="match status" value="1"/>
</dbReference>
<dbReference type="InterPro" id="IPR016066">
    <property type="entry name" value="A-D-PHexomutase_CS"/>
</dbReference>
<feature type="domain" description="Alpha-D-phosphohexomutase alpha/beta/alpha" evidence="9">
    <location>
        <begin position="4"/>
        <end position="129"/>
    </location>
</feature>
<evidence type="ECO:0000313" key="13">
    <source>
        <dbReference type="Proteomes" id="UP000809273"/>
    </source>
</evidence>
<dbReference type="SUPFAM" id="SSF55957">
    <property type="entry name" value="Phosphoglucomutase, C-terminal domain"/>
    <property type="match status" value="1"/>
</dbReference>
<evidence type="ECO:0000256" key="5">
    <source>
        <dbReference type="ARBA" id="ARBA00022842"/>
    </source>
</evidence>
<dbReference type="PANTHER" id="PTHR43771">
    <property type="entry name" value="PHOSPHOMANNOMUTASE"/>
    <property type="match status" value="1"/>
</dbReference>
<dbReference type="InterPro" id="IPR005846">
    <property type="entry name" value="A-D-PHexomutase_a/b/a-III"/>
</dbReference>
<dbReference type="AlphaFoldDB" id="A0A9D8PKM1"/>
<evidence type="ECO:0000256" key="1">
    <source>
        <dbReference type="ARBA" id="ARBA00001946"/>
    </source>
</evidence>
<keyword evidence="5 7" id="KW-0460">Magnesium</keyword>